<dbReference type="SUPFAM" id="SSF81811">
    <property type="entry name" value="Helical domain of Sec23/24"/>
    <property type="match status" value="1"/>
</dbReference>
<dbReference type="InterPro" id="IPR036180">
    <property type="entry name" value="Gelsolin-like_dom_sf"/>
</dbReference>
<organism evidence="5 6">
    <name type="scientific">Mugilogobius chulae</name>
    <name type="common">yellowstripe goby</name>
    <dbReference type="NCBI Taxonomy" id="88201"/>
    <lineage>
        <taxon>Eukaryota</taxon>
        <taxon>Metazoa</taxon>
        <taxon>Chordata</taxon>
        <taxon>Craniata</taxon>
        <taxon>Vertebrata</taxon>
        <taxon>Euteleostomi</taxon>
        <taxon>Actinopterygii</taxon>
        <taxon>Neopterygii</taxon>
        <taxon>Teleostei</taxon>
        <taxon>Neoteleostei</taxon>
        <taxon>Acanthomorphata</taxon>
        <taxon>Gobiaria</taxon>
        <taxon>Gobiiformes</taxon>
        <taxon>Gobioidei</taxon>
        <taxon>Gobiidae</taxon>
        <taxon>Gobionellinae</taxon>
        <taxon>Mugilogobius</taxon>
    </lineage>
</organism>
<reference evidence="6" key="1">
    <citation type="submission" date="2024-04" db="EMBL/GenBank/DDBJ databases">
        <title>Salinicola lusitanus LLJ914,a marine bacterium isolated from the Okinawa Trough.</title>
        <authorList>
            <person name="Li J."/>
        </authorList>
    </citation>
    <scope>NUCLEOTIDE SEQUENCE [LARGE SCALE GENOMIC DNA]</scope>
</reference>
<dbReference type="SUPFAM" id="SSF81995">
    <property type="entry name" value="beta-sandwich domain of Sec23/24"/>
    <property type="match status" value="1"/>
</dbReference>
<dbReference type="InterPro" id="IPR036175">
    <property type="entry name" value="Sec23/24_helical_dom_sf"/>
</dbReference>
<dbReference type="GO" id="GO:0008270">
    <property type="term" value="F:zinc ion binding"/>
    <property type="evidence" value="ECO:0007669"/>
    <property type="project" value="TreeGrafter"/>
</dbReference>
<dbReference type="Pfam" id="PF08033">
    <property type="entry name" value="Sec23_BS"/>
    <property type="match status" value="1"/>
</dbReference>
<comment type="caution">
    <text evidence="5">The sequence shown here is derived from an EMBL/GenBank/DDBJ whole genome shotgun (WGS) entry which is preliminary data.</text>
</comment>
<dbReference type="GO" id="GO:0006886">
    <property type="term" value="P:intracellular protein transport"/>
    <property type="evidence" value="ECO:0007669"/>
    <property type="project" value="InterPro"/>
</dbReference>
<dbReference type="Pfam" id="PF04815">
    <property type="entry name" value="Sec23_helical"/>
    <property type="match status" value="1"/>
</dbReference>
<dbReference type="EMBL" id="JBBPFD010000009">
    <property type="protein sequence ID" value="KAK7913408.1"/>
    <property type="molecule type" value="Genomic_DNA"/>
</dbReference>
<evidence type="ECO:0000256" key="1">
    <source>
        <dbReference type="ARBA" id="ARBA00029433"/>
    </source>
</evidence>
<dbReference type="PANTHER" id="PTHR13803">
    <property type="entry name" value="SEC24-RELATED PROTEIN"/>
    <property type="match status" value="1"/>
</dbReference>
<proteinExistence type="predicted"/>
<feature type="domain" description="Sec23/Sec24 helical" evidence="3">
    <location>
        <begin position="119"/>
        <end position="179"/>
    </location>
</feature>
<accession>A0AAW0P0K4</accession>
<dbReference type="GO" id="GO:0090110">
    <property type="term" value="P:COPII-coated vesicle cargo loading"/>
    <property type="evidence" value="ECO:0007669"/>
    <property type="project" value="TreeGrafter"/>
</dbReference>
<dbReference type="Gene3D" id="1.20.120.730">
    <property type="entry name" value="Sec23/Sec24 helical domain"/>
    <property type="match status" value="1"/>
</dbReference>
<evidence type="ECO:0000259" key="4">
    <source>
        <dbReference type="Pfam" id="PF08033"/>
    </source>
</evidence>
<keyword evidence="6" id="KW-1185">Reference proteome</keyword>
<dbReference type="Gene3D" id="3.40.20.10">
    <property type="entry name" value="Severin"/>
    <property type="match status" value="1"/>
</dbReference>
<sequence>MGFDAVMRVRTSTGIRATDFFGSFFMSNTTDVELAGLDCDKAITVEFKHDDKLSEDTGALMQCAVLYTSCSGQRRLRVHNMAVNCCSQLADLYRNCETDTIINYFSKFAFRGVATNPVKANCASPSSAGQLILPECMKLLPVYLNCVLKSDVLLPAADVSLDDRAYLRQLISSMDVAETHVFFYPQLLPLTKLDGGSLPVAIRDSEERLSKGGVYLLETGLHLFLWVGASVQQELLQNLFGTPSFSQIDPNMTSLPELDNPFSKRLREIISDFRAQRPRFMKLMVVKQEDRAELIFRHFLVEDKSASGGPLTWTSSVTCTRKYANSSARPRPLFTHQPPPGHFSLL</sequence>
<dbReference type="GO" id="GO:0030127">
    <property type="term" value="C:COPII vesicle coat"/>
    <property type="evidence" value="ECO:0007669"/>
    <property type="project" value="InterPro"/>
</dbReference>
<dbReference type="SUPFAM" id="SSF82754">
    <property type="entry name" value="C-terminal, gelsolin-like domain of Sec23/24"/>
    <property type="match status" value="1"/>
</dbReference>
<dbReference type="PANTHER" id="PTHR13803:SF5">
    <property type="entry name" value="PROTEIN TRANSPORT PROTEIN SEC24C"/>
    <property type="match status" value="1"/>
</dbReference>
<dbReference type="InterPro" id="IPR012990">
    <property type="entry name" value="Beta-sandwich_Sec23_24"/>
</dbReference>
<dbReference type="Proteomes" id="UP001460270">
    <property type="component" value="Unassembled WGS sequence"/>
</dbReference>
<feature type="domain" description="Gelsolin-like" evidence="2">
    <location>
        <begin position="199"/>
        <end position="270"/>
    </location>
</feature>
<evidence type="ECO:0000313" key="5">
    <source>
        <dbReference type="EMBL" id="KAK7913408.1"/>
    </source>
</evidence>
<dbReference type="GO" id="GO:0000149">
    <property type="term" value="F:SNARE binding"/>
    <property type="evidence" value="ECO:0007669"/>
    <property type="project" value="TreeGrafter"/>
</dbReference>
<dbReference type="Pfam" id="PF00626">
    <property type="entry name" value="Gelsolin"/>
    <property type="match status" value="1"/>
</dbReference>
<protein>
    <submittedName>
        <fullName evidence="5">Uncharacterized protein</fullName>
    </submittedName>
</protein>
<evidence type="ECO:0000259" key="2">
    <source>
        <dbReference type="Pfam" id="PF00626"/>
    </source>
</evidence>
<dbReference type="InterPro" id="IPR029006">
    <property type="entry name" value="ADF-H/Gelsolin-like_dom_sf"/>
</dbReference>
<dbReference type="GO" id="GO:0070971">
    <property type="term" value="C:endoplasmic reticulum exit site"/>
    <property type="evidence" value="ECO:0007669"/>
    <property type="project" value="TreeGrafter"/>
</dbReference>
<dbReference type="AlphaFoldDB" id="A0AAW0P0K4"/>
<dbReference type="Gene3D" id="2.60.40.1670">
    <property type="entry name" value="beta-sandwich domain of Sec23/24"/>
    <property type="match status" value="1"/>
</dbReference>
<evidence type="ECO:0000313" key="6">
    <source>
        <dbReference type="Proteomes" id="UP001460270"/>
    </source>
</evidence>
<name>A0AAW0P0K4_9GOBI</name>
<feature type="domain" description="Sec23/Sec24 beta-sandwich" evidence="4">
    <location>
        <begin position="2"/>
        <end position="85"/>
    </location>
</feature>
<dbReference type="InterPro" id="IPR050550">
    <property type="entry name" value="SEC23_SEC24_subfamily"/>
</dbReference>
<evidence type="ECO:0000259" key="3">
    <source>
        <dbReference type="Pfam" id="PF04815"/>
    </source>
</evidence>
<dbReference type="InterPro" id="IPR007123">
    <property type="entry name" value="Gelsolin-like_dom"/>
</dbReference>
<comment type="subcellular location">
    <subcellularLocation>
        <location evidence="1">Endomembrane system</location>
        <topology evidence="1">Peripheral membrane protein</topology>
        <orientation evidence="1">Cytoplasmic side</orientation>
    </subcellularLocation>
</comment>
<gene>
    <name evidence="5" type="ORF">WMY93_013619</name>
</gene>
<dbReference type="InterPro" id="IPR006900">
    <property type="entry name" value="Sec23/24_helical_dom"/>
</dbReference>